<evidence type="ECO:0000313" key="2">
    <source>
        <dbReference type="RefSeq" id="XP_033458484.1"/>
    </source>
</evidence>
<dbReference type="GeneID" id="54359351"/>
<dbReference type="PANTHER" id="PTHR11183">
    <property type="entry name" value="GLYCOGENIN SUBFAMILY MEMBER"/>
    <property type="match status" value="1"/>
</dbReference>
<sequence length="380" mass="43817">MVSFPDSKPKQSRFKTYLAVAAGLVLLLVWSITSEKHVSAGLAKLRGDNPPAPAGEPDDLFIGFKEFFQDDLENSNPTFDARNLRRFMPHNYGAEEKYTFATYLSTRNGSMHDPYFAAAQQLVYRMLWDPEIKSKYPFTVFVAPHIPDSQRDILAAAGAIIRELELVPWHAEAITNARWRDMFSKLNIWAQVDFERVVLLDTDAFPIENIDGIFDVLEERECKRDLIPKTEKHERKVKPELDSACTYVFAAVEHKFSQFNGGVLVAKPNLAMHARLLRHIHTDNFGAQTMEQAFLNEFFKQDGPFPAQLIDRTWNGFVPQEDEEGKLKVFHDKLWKMDGWLDRNITWAKGMFNRSWDDMLGLYESGEFVGVRRQDGVRLY</sequence>
<dbReference type="InterPro" id="IPR050587">
    <property type="entry name" value="GNT1/Glycosyltrans_8"/>
</dbReference>
<dbReference type="AlphaFoldDB" id="A0A6J3M0L3"/>
<evidence type="ECO:0000313" key="1">
    <source>
        <dbReference type="Proteomes" id="UP000504637"/>
    </source>
</evidence>
<dbReference type="SUPFAM" id="SSF53448">
    <property type="entry name" value="Nucleotide-diphospho-sugar transferases"/>
    <property type="match status" value="1"/>
</dbReference>
<accession>A0A6J3M0L3</accession>
<dbReference type="Gene3D" id="3.90.550.10">
    <property type="entry name" value="Spore Coat Polysaccharide Biosynthesis Protein SpsA, Chain A"/>
    <property type="match status" value="1"/>
</dbReference>
<proteinExistence type="predicted"/>
<reference evidence="2" key="1">
    <citation type="submission" date="2020-01" db="EMBL/GenBank/DDBJ databases">
        <authorList>
            <consortium name="DOE Joint Genome Institute"/>
            <person name="Haridas S."/>
            <person name="Albert R."/>
            <person name="Binder M."/>
            <person name="Bloem J."/>
            <person name="Labutti K."/>
            <person name="Salamov A."/>
            <person name="Andreopoulos B."/>
            <person name="Baker S.E."/>
            <person name="Barry K."/>
            <person name="Bills G."/>
            <person name="Bluhm B.H."/>
            <person name="Cannon C."/>
            <person name="Castanera R."/>
            <person name="Culley D.E."/>
            <person name="Daum C."/>
            <person name="Ezra D."/>
            <person name="Gonzalez J.B."/>
            <person name="Henrissat B."/>
            <person name="Kuo A."/>
            <person name="Liang C."/>
            <person name="Lipzen A."/>
            <person name="Lutzoni F."/>
            <person name="Magnuson J."/>
            <person name="Mondo S."/>
            <person name="Nolan M."/>
            <person name="Ohm R."/>
            <person name="Pangilinan J."/>
            <person name="Park H.-J."/>
            <person name="Ramirez L."/>
            <person name="Alfaro M."/>
            <person name="Sun H."/>
            <person name="Tritt A."/>
            <person name="Yoshinaga Y."/>
            <person name="Zwiers L.-H."/>
            <person name="Turgeon B.G."/>
            <person name="Goodwin S.B."/>
            <person name="Spatafora J.W."/>
            <person name="Crous P.W."/>
            <person name="Grigoriev I.V."/>
        </authorList>
    </citation>
    <scope>NUCLEOTIDE SEQUENCE</scope>
    <source>
        <strain evidence="2">CBS 342.82</strain>
    </source>
</reference>
<organism evidence="2">
    <name type="scientific">Dissoconium aciculare CBS 342.82</name>
    <dbReference type="NCBI Taxonomy" id="1314786"/>
    <lineage>
        <taxon>Eukaryota</taxon>
        <taxon>Fungi</taxon>
        <taxon>Dikarya</taxon>
        <taxon>Ascomycota</taxon>
        <taxon>Pezizomycotina</taxon>
        <taxon>Dothideomycetes</taxon>
        <taxon>Dothideomycetidae</taxon>
        <taxon>Mycosphaerellales</taxon>
        <taxon>Dissoconiaceae</taxon>
        <taxon>Dissoconium</taxon>
    </lineage>
</organism>
<reference evidence="2" key="2">
    <citation type="submission" date="2020-04" db="EMBL/GenBank/DDBJ databases">
        <authorList>
            <consortium name="NCBI Genome Project"/>
        </authorList>
    </citation>
    <scope>NUCLEOTIDE SEQUENCE</scope>
    <source>
        <strain evidence="2">CBS 342.82</strain>
    </source>
</reference>
<reference evidence="2" key="3">
    <citation type="submission" date="2025-08" db="UniProtKB">
        <authorList>
            <consortium name="RefSeq"/>
        </authorList>
    </citation>
    <scope>IDENTIFICATION</scope>
    <source>
        <strain evidence="2">CBS 342.82</strain>
    </source>
</reference>
<keyword evidence="1" id="KW-1185">Reference proteome</keyword>
<name>A0A6J3M0L3_9PEZI</name>
<gene>
    <name evidence="2" type="ORF">K489DRAFT_321494</name>
</gene>
<dbReference type="RefSeq" id="XP_033458484.1">
    <property type="nucleotide sequence ID" value="XM_033601551.1"/>
</dbReference>
<dbReference type="OrthoDB" id="2014201at2759"/>
<dbReference type="InterPro" id="IPR029044">
    <property type="entry name" value="Nucleotide-diphossugar_trans"/>
</dbReference>
<protein>
    <submittedName>
        <fullName evidence="2">Glycosyltransferase family 8 protein</fullName>
    </submittedName>
</protein>
<dbReference type="Proteomes" id="UP000504637">
    <property type="component" value="Unplaced"/>
</dbReference>